<keyword evidence="10" id="KW-0067">ATP-binding</keyword>
<dbReference type="InterPro" id="IPR036890">
    <property type="entry name" value="HATPase_C_sf"/>
</dbReference>
<evidence type="ECO:0000256" key="6">
    <source>
        <dbReference type="ARBA" id="ARBA00022679"/>
    </source>
</evidence>
<dbReference type="SMART" id="SM00091">
    <property type="entry name" value="PAS"/>
    <property type="match status" value="1"/>
</dbReference>
<organism evidence="16 17">
    <name type="scientific">Saccharopolyspora oryzae</name>
    <dbReference type="NCBI Taxonomy" id="2997343"/>
    <lineage>
        <taxon>Bacteria</taxon>
        <taxon>Bacillati</taxon>
        <taxon>Actinomycetota</taxon>
        <taxon>Actinomycetes</taxon>
        <taxon>Pseudonocardiales</taxon>
        <taxon>Pseudonocardiaceae</taxon>
        <taxon>Saccharopolyspora</taxon>
    </lineage>
</organism>
<comment type="catalytic activity">
    <reaction evidence="1">
        <text>ATP + protein L-histidine = ADP + protein N-phospho-L-histidine.</text>
        <dbReference type="EC" id="2.7.13.3"/>
    </reaction>
</comment>
<dbReference type="PROSITE" id="PS50109">
    <property type="entry name" value="HIS_KIN"/>
    <property type="match status" value="1"/>
</dbReference>
<evidence type="ECO:0000313" key="17">
    <source>
        <dbReference type="Proteomes" id="UP001210380"/>
    </source>
</evidence>
<dbReference type="InterPro" id="IPR005467">
    <property type="entry name" value="His_kinase_dom"/>
</dbReference>
<keyword evidence="7 14" id="KW-0812">Transmembrane</keyword>
<evidence type="ECO:0000256" key="8">
    <source>
        <dbReference type="ARBA" id="ARBA00022741"/>
    </source>
</evidence>
<dbReference type="InterPro" id="IPR003594">
    <property type="entry name" value="HATPase_dom"/>
</dbReference>
<dbReference type="Gene3D" id="1.10.287.130">
    <property type="match status" value="1"/>
</dbReference>
<dbReference type="Pfam" id="PF14689">
    <property type="entry name" value="SPOB_a"/>
    <property type="match status" value="1"/>
</dbReference>
<sequence>MAPARMRFAHQVLVLQIGLLTLVVAVGSLVAAWMESAQLVGQYGQQAINIARTVASDVDLADAVAHDDTQAVQTRAERARLGTGALFVVVTDENGIRLAHPNASLVGQHVSTDPSQALNGHEVVNVERGTLGLSARGKVPLRDRAGTIVGEVSVGIDAAEIDATRWRQLGMSALFGGVALLLGAFGALLLTRLLKRRTLGLEPRELAELMQEHQAVLHGIGEGVLAVDAAGTVSVCNGEARRLLSTQITPGIPLTELELPPRLRAALEHRERADNLVTVAGDRVLVANYRDVTKDGRDLGGVLTLRDRTDLEVLTRELDTTRALTDALRAQRHEFANRMHTLTGLLRTRHYREATEYLDGISTGPIVLLGSGGDLVEDPYLQAFLSAKTSAAAEQGIELRVGGNSWVPAKVIAPLEVTTVVGNLVDNALEAAQLGSRRPAAVEVDLLAEGTTLHVAVTDSGDGVADHLRDSLFVEGVSTKDGHGRGIGLALTRQAARSLGGDVRLAEAGGTERGALFLAELPQVLEARSGRTSSDAEPLASQEEK</sequence>
<keyword evidence="12" id="KW-0902">Two-component regulatory system</keyword>
<dbReference type="Pfam" id="PF02518">
    <property type="entry name" value="HATPase_c"/>
    <property type="match status" value="1"/>
</dbReference>
<evidence type="ECO:0000313" key="16">
    <source>
        <dbReference type="EMBL" id="MDA3630370.1"/>
    </source>
</evidence>
<dbReference type="SUPFAM" id="SSF55890">
    <property type="entry name" value="Sporulation response regulatory protein Spo0B"/>
    <property type="match status" value="1"/>
</dbReference>
<dbReference type="Proteomes" id="UP001210380">
    <property type="component" value="Unassembled WGS sequence"/>
</dbReference>
<keyword evidence="17" id="KW-1185">Reference proteome</keyword>
<dbReference type="SUPFAM" id="SSF55874">
    <property type="entry name" value="ATPase domain of HSP90 chaperone/DNA topoisomerase II/histidine kinase"/>
    <property type="match status" value="1"/>
</dbReference>
<keyword evidence="13 14" id="KW-0472">Membrane</keyword>
<evidence type="ECO:0000256" key="5">
    <source>
        <dbReference type="ARBA" id="ARBA00022553"/>
    </source>
</evidence>
<evidence type="ECO:0000256" key="11">
    <source>
        <dbReference type="ARBA" id="ARBA00022989"/>
    </source>
</evidence>
<evidence type="ECO:0000256" key="9">
    <source>
        <dbReference type="ARBA" id="ARBA00022777"/>
    </source>
</evidence>
<dbReference type="InterPro" id="IPR016120">
    <property type="entry name" value="Sig_transdc_His_kin_SpoOB"/>
</dbReference>
<evidence type="ECO:0000259" key="15">
    <source>
        <dbReference type="PROSITE" id="PS50109"/>
    </source>
</evidence>
<evidence type="ECO:0000256" key="14">
    <source>
        <dbReference type="SAM" id="Phobius"/>
    </source>
</evidence>
<dbReference type="PANTHER" id="PTHR43547:SF10">
    <property type="entry name" value="SENSOR HISTIDINE KINASE DCUS"/>
    <property type="match status" value="1"/>
</dbReference>
<keyword evidence="11 14" id="KW-1133">Transmembrane helix</keyword>
<keyword evidence="6" id="KW-0808">Transferase</keyword>
<protein>
    <recommendedName>
        <fullName evidence="3">histidine kinase</fullName>
        <ecNumber evidence="3">2.7.13.3</ecNumber>
    </recommendedName>
</protein>
<evidence type="ECO:0000256" key="13">
    <source>
        <dbReference type="ARBA" id="ARBA00023136"/>
    </source>
</evidence>
<evidence type="ECO:0000256" key="2">
    <source>
        <dbReference type="ARBA" id="ARBA00004651"/>
    </source>
</evidence>
<reference evidence="16 17" key="1">
    <citation type="submission" date="2022-11" db="EMBL/GenBank/DDBJ databases">
        <title>Draft genome sequence of Saccharopolyspora sp. WRP15-2 isolated from rhizosphere soils of wild rice in Thailand.</title>
        <authorList>
            <person name="Duangmal K."/>
            <person name="Kammanee S."/>
            <person name="Muangham S."/>
        </authorList>
    </citation>
    <scope>NUCLEOTIDE SEQUENCE [LARGE SCALE GENOMIC DNA]</scope>
    <source>
        <strain evidence="16 17">WRP15-2</strain>
    </source>
</reference>
<evidence type="ECO:0000256" key="3">
    <source>
        <dbReference type="ARBA" id="ARBA00012438"/>
    </source>
</evidence>
<dbReference type="EC" id="2.7.13.3" evidence="3"/>
<evidence type="ECO:0000256" key="7">
    <source>
        <dbReference type="ARBA" id="ARBA00022692"/>
    </source>
</evidence>
<feature type="domain" description="Histidine kinase" evidence="15">
    <location>
        <begin position="414"/>
        <end position="525"/>
    </location>
</feature>
<feature type="transmembrane region" description="Helical" evidence="14">
    <location>
        <begin position="173"/>
        <end position="194"/>
    </location>
</feature>
<proteinExistence type="predicted"/>
<keyword evidence="9 16" id="KW-0418">Kinase</keyword>
<dbReference type="SUPFAM" id="SSF103190">
    <property type="entry name" value="Sensory domain-like"/>
    <property type="match status" value="1"/>
</dbReference>
<gene>
    <name evidence="16" type="ORF">OU415_33430</name>
</gene>
<dbReference type="Pfam" id="PF17203">
    <property type="entry name" value="sCache_3_2"/>
    <property type="match status" value="1"/>
</dbReference>
<dbReference type="InterPro" id="IPR039506">
    <property type="entry name" value="SPOB_a"/>
</dbReference>
<evidence type="ECO:0000256" key="1">
    <source>
        <dbReference type="ARBA" id="ARBA00000085"/>
    </source>
</evidence>
<keyword evidence="4" id="KW-1003">Cell membrane</keyword>
<comment type="caution">
    <text evidence="16">The sequence shown here is derived from an EMBL/GenBank/DDBJ whole genome shotgun (WGS) entry which is preliminary data.</text>
</comment>
<dbReference type="InterPro" id="IPR004358">
    <property type="entry name" value="Sig_transdc_His_kin-like_C"/>
</dbReference>
<feature type="transmembrane region" description="Helical" evidence="14">
    <location>
        <begin position="12"/>
        <end position="34"/>
    </location>
</feature>
<accession>A0ABT4V8T7</accession>
<dbReference type="InterPro" id="IPR033463">
    <property type="entry name" value="sCache_3"/>
</dbReference>
<dbReference type="EMBL" id="JAQGLA010000097">
    <property type="protein sequence ID" value="MDA3630370.1"/>
    <property type="molecule type" value="Genomic_DNA"/>
</dbReference>
<evidence type="ECO:0000256" key="12">
    <source>
        <dbReference type="ARBA" id="ARBA00023012"/>
    </source>
</evidence>
<evidence type="ECO:0000256" key="4">
    <source>
        <dbReference type="ARBA" id="ARBA00022475"/>
    </source>
</evidence>
<dbReference type="SMART" id="SM00387">
    <property type="entry name" value="HATPase_c"/>
    <property type="match status" value="1"/>
</dbReference>
<dbReference type="InterPro" id="IPR029151">
    <property type="entry name" value="Sensor-like_sf"/>
</dbReference>
<dbReference type="PANTHER" id="PTHR43547">
    <property type="entry name" value="TWO-COMPONENT HISTIDINE KINASE"/>
    <property type="match status" value="1"/>
</dbReference>
<name>A0ABT4V8T7_9PSEU</name>
<keyword evidence="5" id="KW-0597">Phosphoprotein</keyword>
<dbReference type="Gene3D" id="3.30.565.10">
    <property type="entry name" value="Histidine kinase-like ATPase, C-terminal domain"/>
    <property type="match status" value="1"/>
</dbReference>
<dbReference type="PRINTS" id="PR00344">
    <property type="entry name" value="BCTRLSENSOR"/>
</dbReference>
<dbReference type="InterPro" id="IPR000014">
    <property type="entry name" value="PAS"/>
</dbReference>
<dbReference type="RefSeq" id="WP_270953545.1">
    <property type="nucleotide sequence ID" value="NZ_JAQGLA010000097.1"/>
</dbReference>
<dbReference type="GO" id="GO:0016301">
    <property type="term" value="F:kinase activity"/>
    <property type="evidence" value="ECO:0007669"/>
    <property type="project" value="UniProtKB-KW"/>
</dbReference>
<dbReference type="Gene3D" id="3.30.450.20">
    <property type="entry name" value="PAS domain"/>
    <property type="match status" value="2"/>
</dbReference>
<evidence type="ECO:0000256" key="10">
    <source>
        <dbReference type="ARBA" id="ARBA00022840"/>
    </source>
</evidence>
<keyword evidence="8" id="KW-0547">Nucleotide-binding</keyword>
<comment type="subcellular location">
    <subcellularLocation>
        <location evidence="2">Cell membrane</location>
        <topology evidence="2">Multi-pass membrane protein</topology>
    </subcellularLocation>
</comment>